<evidence type="ECO:0000313" key="1">
    <source>
        <dbReference type="EMBL" id="AAU19418.1"/>
    </source>
</evidence>
<dbReference type="RefSeq" id="WP_000105716.1">
    <property type="nucleotide sequence ID" value="NC_006274.1"/>
</dbReference>
<reference evidence="2" key="1">
    <citation type="journal article" date="2006" name="J. Bacteriol.">
        <title>Pathogenomic sequence analysis of Bacillus cereus and Bacillus thuringiensis isolates closely related to Bacillus anthracis.</title>
        <authorList>
            <person name="Han C.S."/>
            <person name="Xie G."/>
            <person name="Challacombe J.F."/>
            <person name="Altherr M.R."/>
            <person name="Bhotika S.S."/>
            <person name="Brown N."/>
            <person name="Bruce D."/>
            <person name="Campbell C.S."/>
            <person name="Campbell M.L."/>
            <person name="Chen J."/>
            <person name="Chertkov O."/>
            <person name="Cleland C."/>
            <person name="Dimitrijevic M."/>
            <person name="Doggett N.A."/>
            <person name="Fawcett J.J."/>
            <person name="Glavina T."/>
            <person name="Goodwin L.A."/>
            <person name="Green L.D."/>
            <person name="Hill K.K."/>
            <person name="Hitchcock P."/>
            <person name="Jackson P.J."/>
            <person name="Keim P."/>
            <person name="Kewalramani A.R."/>
            <person name="Longmire J."/>
            <person name="Lucas S."/>
            <person name="Malfatti S."/>
            <person name="McMurry K."/>
            <person name="Meincke L.J."/>
            <person name="Misra M."/>
            <person name="Moseman B.L."/>
            <person name="Mundt M."/>
            <person name="Munk A.C."/>
            <person name="Okinaka R.T."/>
            <person name="Parson-Quintana B."/>
            <person name="Reilly L.P."/>
            <person name="Richardson P."/>
            <person name="Robinson D.L."/>
            <person name="Rubin E."/>
            <person name="Saunders E."/>
            <person name="Tapia R."/>
            <person name="Tesmer J.G."/>
            <person name="Thayer N."/>
            <person name="Thompson L.S."/>
            <person name="Tice H."/>
            <person name="Ticknor L.O."/>
            <person name="Wills P.L."/>
            <person name="Brettin T.S."/>
            <person name="Gilna P."/>
        </authorList>
    </citation>
    <scope>NUCLEOTIDE SEQUENCE [LARGE SCALE GENOMIC DNA]</scope>
    <source>
        <strain evidence="2">ZK / E33L</strain>
    </source>
</reference>
<name>Q63F83_BACCZ</name>
<organism evidence="1 2">
    <name type="scientific">Bacillus cereus (strain ZK / E33L)</name>
    <dbReference type="NCBI Taxonomy" id="288681"/>
    <lineage>
        <taxon>Bacteria</taxon>
        <taxon>Bacillati</taxon>
        <taxon>Bacillota</taxon>
        <taxon>Bacilli</taxon>
        <taxon>Bacillales</taxon>
        <taxon>Bacillaceae</taxon>
        <taxon>Bacillus</taxon>
        <taxon>Bacillus cereus group</taxon>
    </lineage>
</organism>
<evidence type="ECO:0008006" key="3">
    <source>
        <dbReference type="Google" id="ProtNLM"/>
    </source>
</evidence>
<dbReference type="PATRIC" id="fig|288681.22.peg.4751"/>
<dbReference type="KEGG" id="bcz:BCE33L0825"/>
<sequence>MSTLLKINDLEELLKKKKKHDVGKAMDILPYTVHSSNTLKGNINGILGDYVRNICGLQLANKKKKENIYDSDNYLINQIMDAIECNEDAKYDLERFLNQYLFGQNNSIKPIHPYLFNYMSAPESKEKENQKYAQFMRDILVYGGIDISSVFNNKESEDILTELILSKLDVSSKDISIQYQPLMEFLANLYQKDLKFLSESKDYFLKSFSLLTQFYSFMYVCQLVMKFEQFDVADYSNATPLYFALEWESISKRRKAADSLEGFRRVKEKAPNLFVHIHTMSQLSHNELQSCDEVESKNKIRFMTYTELKELMDSKGEDTSERLVNDINEWVHRYSHIETWKDSVTPKEESKDLPQAFRTLFNCLQEGMSTGSCEKFGKNIEDLGVNVFLKNRGSIGAVFNMSHEMLLLLTAVCVKEERMPLNRLFEEFSKRGVAFDRHSKKMIIELFDSHNILDKKSDSGDAQYVKRIL</sequence>
<dbReference type="AlphaFoldDB" id="Q63F83"/>
<protein>
    <recommendedName>
        <fullName evidence="3">DNA phosphorothioation-dependent restriction protein DptG</fullName>
    </recommendedName>
</protein>
<gene>
    <name evidence="1" type="ordered locus">BCE33L0825</name>
</gene>
<proteinExistence type="predicted"/>
<dbReference type="InterPro" id="IPR017645">
    <property type="entry name" value="Dnd_assoc_1"/>
</dbReference>
<dbReference type="EMBL" id="CP000001">
    <property type="protein sequence ID" value="AAU19418.1"/>
    <property type="molecule type" value="Genomic_DNA"/>
</dbReference>
<dbReference type="REBASE" id="494750">
    <property type="entry name" value="BceZKDptGP"/>
</dbReference>
<dbReference type="NCBIfam" id="TIGR03236">
    <property type="entry name" value="dnd_assoc_1"/>
    <property type="match status" value="1"/>
</dbReference>
<evidence type="ECO:0000313" key="2">
    <source>
        <dbReference type="Proteomes" id="UP000002612"/>
    </source>
</evidence>
<dbReference type="Proteomes" id="UP000002612">
    <property type="component" value="Chromosome"/>
</dbReference>
<accession>Q63F83</accession>